<reference evidence="6" key="1">
    <citation type="journal article" date="2014" name="Int. J. Syst. Evol. Microbiol.">
        <title>Complete genome sequence of Corynebacterium casei LMG S-19264T (=DSM 44701T), isolated from a smear-ripened cheese.</title>
        <authorList>
            <consortium name="US DOE Joint Genome Institute (JGI-PGF)"/>
            <person name="Walter F."/>
            <person name="Albersmeier A."/>
            <person name="Kalinowski J."/>
            <person name="Ruckert C."/>
        </authorList>
    </citation>
    <scope>NUCLEOTIDE SEQUENCE</scope>
    <source>
        <strain evidence="6">CGMCC 1.12187</strain>
    </source>
</reference>
<evidence type="ECO:0000313" key="6">
    <source>
        <dbReference type="EMBL" id="GGG67850.1"/>
    </source>
</evidence>
<keyword evidence="7" id="KW-1185">Reference proteome</keyword>
<dbReference type="PROSITE" id="PS50931">
    <property type="entry name" value="HTH_LYSR"/>
    <property type="match status" value="1"/>
</dbReference>
<dbReference type="PANTHER" id="PTHR30346">
    <property type="entry name" value="TRANSCRIPTIONAL DUAL REGULATOR HCAR-RELATED"/>
    <property type="match status" value="1"/>
</dbReference>
<dbReference type="PRINTS" id="PR00039">
    <property type="entry name" value="HTHLYSR"/>
</dbReference>
<dbReference type="PANTHER" id="PTHR30346:SF0">
    <property type="entry name" value="HCA OPERON TRANSCRIPTIONAL ACTIVATOR HCAR"/>
    <property type="match status" value="1"/>
</dbReference>
<dbReference type="Pfam" id="PF03466">
    <property type="entry name" value="LysR_substrate"/>
    <property type="match status" value="1"/>
</dbReference>
<dbReference type="SUPFAM" id="SSF46785">
    <property type="entry name" value="Winged helix' DNA-binding domain"/>
    <property type="match status" value="1"/>
</dbReference>
<dbReference type="FunFam" id="1.10.10.10:FF:000001">
    <property type="entry name" value="LysR family transcriptional regulator"/>
    <property type="match status" value="1"/>
</dbReference>
<protein>
    <submittedName>
        <fullName evidence="6">LysR family transcriptional regulator</fullName>
    </submittedName>
</protein>
<evidence type="ECO:0000259" key="5">
    <source>
        <dbReference type="PROSITE" id="PS50931"/>
    </source>
</evidence>
<keyword evidence="2" id="KW-0805">Transcription regulation</keyword>
<name>A0A917H658_9MICC</name>
<dbReference type="InterPro" id="IPR036390">
    <property type="entry name" value="WH_DNA-bd_sf"/>
</dbReference>
<dbReference type="CDD" id="cd08414">
    <property type="entry name" value="PBP2_LTTR_aromatics_like"/>
    <property type="match status" value="1"/>
</dbReference>
<dbReference type="Gene3D" id="3.40.190.10">
    <property type="entry name" value="Periplasmic binding protein-like II"/>
    <property type="match status" value="2"/>
</dbReference>
<organism evidence="6 7">
    <name type="scientific">Kocuria dechangensis</name>
    <dbReference type="NCBI Taxonomy" id="1176249"/>
    <lineage>
        <taxon>Bacteria</taxon>
        <taxon>Bacillati</taxon>
        <taxon>Actinomycetota</taxon>
        <taxon>Actinomycetes</taxon>
        <taxon>Micrococcales</taxon>
        <taxon>Micrococcaceae</taxon>
        <taxon>Kocuria</taxon>
    </lineage>
</organism>
<dbReference type="InterPro" id="IPR000847">
    <property type="entry name" value="LysR_HTH_N"/>
</dbReference>
<dbReference type="InterPro" id="IPR005119">
    <property type="entry name" value="LysR_subst-bd"/>
</dbReference>
<feature type="domain" description="HTH lysR-type" evidence="5">
    <location>
        <begin position="1"/>
        <end position="58"/>
    </location>
</feature>
<dbReference type="AlphaFoldDB" id="A0A917H658"/>
<dbReference type="SUPFAM" id="SSF53850">
    <property type="entry name" value="Periplasmic binding protein-like II"/>
    <property type="match status" value="1"/>
</dbReference>
<evidence type="ECO:0000256" key="4">
    <source>
        <dbReference type="ARBA" id="ARBA00023163"/>
    </source>
</evidence>
<dbReference type="GO" id="GO:0003700">
    <property type="term" value="F:DNA-binding transcription factor activity"/>
    <property type="evidence" value="ECO:0007669"/>
    <property type="project" value="InterPro"/>
</dbReference>
<dbReference type="InterPro" id="IPR036388">
    <property type="entry name" value="WH-like_DNA-bd_sf"/>
</dbReference>
<dbReference type="GO" id="GO:0032993">
    <property type="term" value="C:protein-DNA complex"/>
    <property type="evidence" value="ECO:0007669"/>
    <property type="project" value="TreeGrafter"/>
</dbReference>
<evidence type="ECO:0000256" key="2">
    <source>
        <dbReference type="ARBA" id="ARBA00023015"/>
    </source>
</evidence>
<dbReference type="Pfam" id="PF00126">
    <property type="entry name" value="HTH_1"/>
    <property type="match status" value="1"/>
</dbReference>
<evidence type="ECO:0000256" key="1">
    <source>
        <dbReference type="ARBA" id="ARBA00009437"/>
    </source>
</evidence>
<evidence type="ECO:0000256" key="3">
    <source>
        <dbReference type="ARBA" id="ARBA00023125"/>
    </source>
</evidence>
<gene>
    <name evidence="6" type="ORF">GCM10011374_35190</name>
</gene>
<dbReference type="GO" id="GO:0003677">
    <property type="term" value="F:DNA binding"/>
    <property type="evidence" value="ECO:0007669"/>
    <property type="project" value="UniProtKB-KW"/>
</dbReference>
<sequence length="303" mass="32753">MELQQLRIFLAVAEELHFGRAAERLHMAQPPVSRNVGNLEKELGVRLFDRNTRNVRLTAAGSALVESAREILAAADHARDVVVSAEAGDRGRVEIAFAGASTYGLVGELARELRRRHPGITPGLHSQNFAQPALERVLSGEMDIGLGRWDFLPAGVESRVVQREELVLAVPATHALAGEDSVDMAQFSEEPFVTLPAHAGSVLRDRLHRLAHGARFEPLIAQVAPDTWTALALVGAGVGSTLTLSSVQQNVTDPHVRFLPLRDRTLPVHLSMAWLPGNPNPVLGRVFAVAEDVWSLGAEDTGS</sequence>
<comment type="similarity">
    <text evidence="1">Belongs to the LysR transcriptional regulatory family.</text>
</comment>
<dbReference type="EMBL" id="BMEQ01000028">
    <property type="protein sequence ID" value="GGG67850.1"/>
    <property type="molecule type" value="Genomic_DNA"/>
</dbReference>
<proteinExistence type="inferred from homology"/>
<comment type="caution">
    <text evidence="6">The sequence shown here is derived from an EMBL/GenBank/DDBJ whole genome shotgun (WGS) entry which is preliminary data.</text>
</comment>
<dbReference type="RefSeq" id="WP_188539592.1">
    <property type="nucleotide sequence ID" value="NZ_BMEQ01000028.1"/>
</dbReference>
<dbReference type="Gene3D" id="1.10.10.10">
    <property type="entry name" value="Winged helix-like DNA-binding domain superfamily/Winged helix DNA-binding domain"/>
    <property type="match status" value="1"/>
</dbReference>
<accession>A0A917H658</accession>
<dbReference type="Proteomes" id="UP000638848">
    <property type="component" value="Unassembled WGS sequence"/>
</dbReference>
<reference evidence="6" key="2">
    <citation type="submission" date="2020-09" db="EMBL/GenBank/DDBJ databases">
        <authorList>
            <person name="Sun Q."/>
            <person name="Zhou Y."/>
        </authorList>
    </citation>
    <scope>NUCLEOTIDE SEQUENCE</scope>
    <source>
        <strain evidence="6">CGMCC 1.12187</strain>
    </source>
</reference>
<keyword evidence="3" id="KW-0238">DNA-binding</keyword>
<keyword evidence="4" id="KW-0804">Transcription</keyword>
<evidence type="ECO:0000313" key="7">
    <source>
        <dbReference type="Proteomes" id="UP000638848"/>
    </source>
</evidence>